<sequence length="67" mass="7577">MARLILELDLDKEELCVDNHPNMEEISNIFQGVTDKIKKGRMGFTIRNKDGLAVGGVSIEFNKHALY</sequence>
<evidence type="ECO:0000313" key="1">
    <source>
        <dbReference type="EMBL" id="KKM25586.1"/>
    </source>
</evidence>
<protein>
    <submittedName>
        <fullName evidence="1">Uncharacterized protein</fullName>
    </submittedName>
</protein>
<comment type="caution">
    <text evidence="1">The sequence shown here is derived from an EMBL/GenBank/DDBJ whole genome shotgun (WGS) entry which is preliminary data.</text>
</comment>
<proteinExistence type="predicted"/>
<reference evidence="1" key="1">
    <citation type="journal article" date="2015" name="Nature">
        <title>Complex archaea that bridge the gap between prokaryotes and eukaryotes.</title>
        <authorList>
            <person name="Spang A."/>
            <person name="Saw J.H."/>
            <person name="Jorgensen S.L."/>
            <person name="Zaremba-Niedzwiedzka K."/>
            <person name="Martijn J."/>
            <person name="Lind A.E."/>
            <person name="van Eijk R."/>
            <person name="Schleper C."/>
            <person name="Guy L."/>
            <person name="Ettema T.J."/>
        </authorList>
    </citation>
    <scope>NUCLEOTIDE SEQUENCE</scope>
</reference>
<dbReference type="AlphaFoldDB" id="A0A0F9ID99"/>
<organism evidence="1">
    <name type="scientific">marine sediment metagenome</name>
    <dbReference type="NCBI Taxonomy" id="412755"/>
    <lineage>
        <taxon>unclassified sequences</taxon>
        <taxon>metagenomes</taxon>
        <taxon>ecological metagenomes</taxon>
    </lineage>
</organism>
<name>A0A0F9ID99_9ZZZZ</name>
<accession>A0A0F9ID99</accession>
<dbReference type="EMBL" id="LAZR01012686">
    <property type="protein sequence ID" value="KKM25586.1"/>
    <property type="molecule type" value="Genomic_DNA"/>
</dbReference>
<gene>
    <name evidence="1" type="ORF">LCGC14_1593470</name>
</gene>